<keyword evidence="2" id="KW-1185">Reference proteome</keyword>
<dbReference type="Gene3D" id="3.40.50.300">
    <property type="entry name" value="P-loop containing nucleotide triphosphate hydrolases"/>
    <property type="match status" value="1"/>
</dbReference>
<dbReference type="InterPro" id="IPR027417">
    <property type="entry name" value="P-loop_NTPase"/>
</dbReference>
<accession>A0A1N7HFB4</accession>
<evidence type="ECO:0000313" key="2">
    <source>
        <dbReference type="Proteomes" id="UP000186096"/>
    </source>
</evidence>
<name>A0A1N7HFB4_9ACTN</name>
<sequence length="242" mass="26412">MKGRLKPDSARIMVTGLPDPPRGDLGHSVGNDGGVRARPVSPSLLVEELADLIADRPRDAWVRVAVDGAPAAEPGRLADDLVEPLRLRGREVLRVPAAGFLRPASLRLEFGRTDPDVFHDEWLDVGGLVREVLGPLEAGRTGRVLPSLWDSERDRATRADYVTLKPGGVVLLDGALLLGRGLPFDVTVHLSLSAAALARRTPPEERWTLPAYERYERETGPLRAADVVVRVEDPRHPALVIR</sequence>
<protein>
    <recommendedName>
        <fullName evidence="3">Uridine kinase</fullName>
    </recommendedName>
</protein>
<gene>
    <name evidence="1" type="ORF">SAMN05421833_1475</name>
</gene>
<dbReference type="Proteomes" id="UP000186096">
    <property type="component" value="Unassembled WGS sequence"/>
</dbReference>
<reference evidence="2" key="1">
    <citation type="submission" date="2017-01" db="EMBL/GenBank/DDBJ databases">
        <authorList>
            <person name="Varghese N."/>
            <person name="Submissions S."/>
        </authorList>
    </citation>
    <scope>NUCLEOTIDE SEQUENCE [LARGE SCALE GENOMIC DNA]</scope>
    <source>
        <strain evidence="2">ATCC 12950</strain>
    </source>
</reference>
<dbReference type="STRING" id="58117.SAMN05421833_1475"/>
<organism evidence="1 2">
    <name type="scientific">Microbispora rosea</name>
    <dbReference type="NCBI Taxonomy" id="58117"/>
    <lineage>
        <taxon>Bacteria</taxon>
        <taxon>Bacillati</taxon>
        <taxon>Actinomycetota</taxon>
        <taxon>Actinomycetes</taxon>
        <taxon>Streptosporangiales</taxon>
        <taxon>Streptosporangiaceae</taxon>
        <taxon>Microbispora</taxon>
    </lineage>
</organism>
<evidence type="ECO:0008006" key="3">
    <source>
        <dbReference type="Google" id="ProtNLM"/>
    </source>
</evidence>
<dbReference type="AlphaFoldDB" id="A0A1N7HFB4"/>
<dbReference type="EMBL" id="FTNI01000047">
    <property type="protein sequence ID" value="SIS23555.1"/>
    <property type="molecule type" value="Genomic_DNA"/>
</dbReference>
<proteinExistence type="predicted"/>
<evidence type="ECO:0000313" key="1">
    <source>
        <dbReference type="EMBL" id="SIS23555.1"/>
    </source>
</evidence>